<evidence type="ECO:0000313" key="3">
    <source>
        <dbReference type="WBParaSite" id="L893_g25817.t1"/>
    </source>
</evidence>
<dbReference type="AlphaFoldDB" id="A0A1I7ZET3"/>
<name>A0A1I7ZET3_9BILA</name>
<sequence>MGCPLTKLPDGTFLEHLSKKTKDEFEDPDRQDSKNQERRHYSSVCQSEDRFLIPFQDPLGVMFSMEGLDHVETLQSENEY</sequence>
<feature type="compositionally biased region" description="Basic and acidic residues" evidence="1">
    <location>
        <begin position="17"/>
        <end position="40"/>
    </location>
</feature>
<proteinExistence type="predicted"/>
<dbReference type="Proteomes" id="UP000095287">
    <property type="component" value="Unplaced"/>
</dbReference>
<organism evidence="2 3">
    <name type="scientific">Steinernema glaseri</name>
    <dbReference type="NCBI Taxonomy" id="37863"/>
    <lineage>
        <taxon>Eukaryota</taxon>
        <taxon>Metazoa</taxon>
        <taxon>Ecdysozoa</taxon>
        <taxon>Nematoda</taxon>
        <taxon>Chromadorea</taxon>
        <taxon>Rhabditida</taxon>
        <taxon>Tylenchina</taxon>
        <taxon>Panagrolaimomorpha</taxon>
        <taxon>Strongyloidoidea</taxon>
        <taxon>Steinernematidae</taxon>
        <taxon>Steinernema</taxon>
    </lineage>
</organism>
<reference evidence="3" key="1">
    <citation type="submission" date="2016-11" db="UniProtKB">
        <authorList>
            <consortium name="WormBaseParasite"/>
        </authorList>
    </citation>
    <scope>IDENTIFICATION</scope>
</reference>
<dbReference type="WBParaSite" id="L893_g25817.t1">
    <property type="protein sequence ID" value="L893_g25817.t1"/>
    <property type="gene ID" value="L893_g25817"/>
</dbReference>
<evidence type="ECO:0000313" key="2">
    <source>
        <dbReference type="Proteomes" id="UP000095287"/>
    </source>
</evidence>
<accession>A0A1I7ZET3</accession>
<protein>
    <submittedName>
        <fullName evidence="3">SERPIN domain-containing protein</fullName>
    </submittedName>
</protein>
<evidence type="ECO:0000256" key="1">
    <source>
        <dbReference type="SAM" id="MobiDB-lite"/>
    </source>
</evidence>
<feature type="region of interest" description="Disordered" evidence="1">
    <location>
        <begin position="17"/>
        <end position="42"/>
    </location>
</feature>
<keyword evidence="2" id="KW-1185">Reference proteome</keyword>